<reference evidence="6" key="1">
    <citation type="submission" date="2025-08" db="UniProtKB">
        <authorList>
            <consortium name="RefSeq"/>
        </authorList>
    </citation>
    <scope>IDENTIFICATION</scope>
</reference>
<feature type="domain" description="CUB" evidence="4">
    <location>
        <begin position="28"/>
        <end position="155"/>
    </location>
</feature>
<accession>A0ABM1F7J2</accession>
<dbReference type="Pfam" id="PF00431">
    <property type="entry name" value="CUB"/>
    <property type="match status" value="1"/>
</dbReference>
<dbReference type="Gene3D" id="2.60.120.290">
    <property type="entry name" value="Spermadhesin, CUB domain"/>
    <property type="match status" value="1"/>
</dbReference>
<feature type="non-terminal residue" evidence="6">
    <location>
        <position position="155"/>
    </location>
</feature>
<gene>
    <name evidence="6" type="primary">LOC106820407</name>
</gene>
<proteinExistence type="predicted"/>
<comment type="caution">
    <text evidence="2">Lacks conserved residue(s) required for the propagation of feature annotation.</text>
</comment>
<evidence type="ECO:0000256" key="3">
    <source>
        <dbReference type="SAM" id="SignalP"/>
    </source>
</evidence>
<evidence type="ECO:0000256" key="1">
    <source>
        <dbReference type="ARBA" id="ARBA00023157"/>
    </source>
</evidence>
<protein>
    <submittedName>
        <fullName evidence="6">CUB and sushi domain-containing protein 3-like</fullName>
    </submittedName>
</protein>
<evidence type="ECO:0000259" key="4">
    <source>
        <dbReference type="PROSITE" id="PS01180"/>
    </source>
</evidence>
<dbReference type="RefSeq" id="XP_014680413.1">
    <property type="nucleotide sequence ID" value="XM_014824927.1"/>
</dbReference>
<dbReference type="Proteomes" id="UP000695022">
    <property type="component" value="Unplaced"/>
</dbReference>
<keyword evidence="3" id="KW-0732">Signal</keyword>
<evidence type="ECO:0000313" key="5">
    <source>
        <dbReference type="Proteomes" id="UP000695022"/>
    </source>
</evidence>
<sequence>MHVAPPLCLLLLLLAPTSAARGARYRDCGGVLNATHGVISTPNFPHAFPTPIECRWLIRSRPGKKIVVYFTQYYLRGGLFASEYDLYMYSDESLFVGRNNLGELETAVLGEPAIVSLTAYKPYLLLRLDIRQMDNMNIRVEQYMRDVYGFNITYE</sequence>
<keyword evidence="5" id="KW-1185">Reference proteome</keyword>
<evidence type="ECO:0000256" key="2">
    <source>
        <dbReference type="PROSITE-ProRule" id="PRU00059"/>
    </source>
</evidence>
<dbReference type="GeneID" id="106820407"/>
<dbReference type="CDD" id="cd00041">
    <property type="entry name" value="CUB"/>
    <property type="match status" value="1"/>
</dbReference>
<dbReference type="PROSITE" id="PS01180">
    <property type="entry name" value="CUB"/>
    <property type="match status" value="1"/>
</dbReference>
<dbReference type="InterPro" id="IPR035914">
    <property type="entry name" value="Sperma_CUB_dom_sf"/>
</dbReference>
<dbReference type="InterPro" id="IPR000859">
    <property type="entry name" value="CUB_dom"/>
</dbReference>
<evidence type="ECO:0000313" key="6">
    <source>
        <dbReference type="RefSeq" id="XP_014680413.1"/>
    </source>
</evidence>
<feature type="signal peptide" evidence="3">
    <location>
        <begin position="1"/>
        <end position="19"/>
    </location>
</feature>
<dbReference type="SUPFAM" id="SSF49854">
    <property type="entry name" value="Spermadhesin, CUB domain"/>
    <property type="match status" value="1"/>
</dbReference>
<feature type="chain" id="PRO_5047161280" evidence="3">
    <location>
        <begin position="20"/>
        <end position="155"/>
    </location>
</feature>
<organism evidence="5 6">
    <name type="scientific">Priapulus caudatus</name>
    <name type="common">Priapulid worm</name>
    <dbReference type="NCBI Taxonomy" id="37621"/>
    <lineage>
        <taxon>Eukaryota</taxon>
        <taxon>Metazoa</taxon>
        <taxon>Ecdysozoa</taxon>
        <taxon>Scalidophora</taxon>
        <taxon>Priapulida</taxon>
        <taxon>Priapulimorpha</taxon>
        <taxon>Priapulimorphida</taxon>
        <taxon>Priapulidae</taxon>
        <taxon>Priapulus</taxon>
    </lineage>
</organism>
<name>A0ABM1F7J2_PRICU</name>
<keyword evidence="1" id="KW-1015">Disulfide bond</keyword>